<protein>
    <recommendedName>
        <fullName evidence="11">G-protein coupled receptors family 1 profile domain-containing protein</fullName>
    </recommendedName>
</protein>
<dbReference type="Proteomes" id="UP000186922">
    <property type="component" value="Unassembled WGS sequence"/>
</dbReference>
<name>A0A1D1VJ33_RAMVA</name>
<keyword evidence="6 10" id="KW-0472">Membrane</keyword>
<dbReference type="SUPFAM" id="SSF81321">
    <property type="entry name" value="Family A G protein-coupled receptor-like"/>
    <property type="match status" value="1"/>
</dbReference>
<evidence type="ECO:0000256" key="10">
    <source>
        <dbReference type="SAM" id="Phobius"/>
    </source>
</evidence>
<dbReference type="EMBL" id="BDGG01000006">
    <property type="protein sequence ID" value="GAV00806.1"/>
    <property type="molecule type" value="Genomic_DNA"/>
</dbReference>
<feature type="region of interest" description="Disordered" evidence="9">
    <location>
        <begin position="252"/>
        <end position="310"/>
    </location>
</feature>
<dbReference type="PROSITE" id="PS50262">
    <property type="entry name" value="G_PROTEIN_RECEP_F1_2"/>
    <property type="match status" value="1"/>
</dbReference>
<keyword evidence="7" id="KW-0675">Receptor</keyword>
<evidence type="ECO:0000256" key="3">
    <source>
        <dbReference type="ARBA" id="ARBA00022692"/>
    </source>
</evidence>
<keyword evidence="4 10" id="KW-1133">Transmembrane helix</keyword>
<evidence type="ECO:0000313" key="13">
    <source>
        <dbReference type="Proteomes" id="UP000186922"/>
    </source>
</evidence>
<dbReference type="GO" id="GO:0043005">
    <property type="term" value="C:neuron projection"/>
    <property type="evidence" value="ECO:0007669"/>
    <property type="project" value="TreeGrafter"/>
</dbReference>
<dbReference type="GO" id="GO:0042277">
    <property type="term" value="F:peptide binding"/>
    <property type="evidence" value="ECO:0007669"/>
    <property type="project" value="TreeGrafter"/>
</dbReference>
<evidence type="ECO:0000256" key="4">
    <source>
        <dbReference type="ARBA" id="ARBA00022989"/>
    </source>
</evidence>
<dbReference type="OrthoDB" id="6076970at2759"/>
<dbReference type="STRING" id="947166.A0A1D1VJ33"/>
<organism evidence="12 13">
    <name type="scientific">Ramazzottius varieornatus</name>
    <name type="common">Water bear</name>
    <name type="synonym">Tardigrade</name>
    <dbReference type="NCBI Taxonomy" id="947166"/>
    <lineage>
        <taxon>Eukaryota</taxon>
        <taxon>Metazoa</taxon>
        <taxon>Ecdysozoa</taxon>
        <taxon>Tardigrada</taxon>
        <taxon>Eutardigrada</taxon>
        <taxon>Parachela</taxon>
        <taxon>Hypsibioidea</taxon>
        <taxon>Ramazzottiidae</taxon>
        <taxon>Ramazzottius</taxon>
    </lineage>
</organism>
<keyword evidence="3 10" id="KW-0812">Transmembrane</keyword>
<evidence type="ECO:0000256" key="9">
    <source>
        <dbReference type="SAM" id="MobiDB-lite"/>
    </source>
</evidence>
<comment type="caution">
    <text evidence="12">The sequence shown here is derived from an EMBL/GenBank/DDBJ whole genome shotgun (WGS) entry which is preliminary data.</text>
</comment>
<evidence type="ECO:0000259" key="11">
    <source>
        <dbReference type="PROSITE" id="PS50262"/>
    </source>
</evidence>
<dbReference type="Gene3D" id="1.20.1070.10">
    <property type="entry name" value="Rhodopsin 7-helix transmembrane proteins"/>
    <property type="match status" value="1"/>
</dbReference>
<evidence type="ECO:0000256" key="6">
    <source>
        <dbReference type="ARBA" id="ARBA00023136"/>
    </source>
</evidence>
<keyword evidence="5" id="KW-0297">G-protein coupled receptor</keyword>
<dbReference type="PANTHER" id="PTHR24229:SF40">
    <property type="entry name" value="ALLATOSTATIN C RECEPTOR 1-RELATED"/>
    <property type="match status" value="1"/>
</dbReference>
<dbReference type="AlphaFoldDB" id="A0A1D1VJ33"/>
<proteinExistence type="predicted"/>
<evidence type="ECO:0000256" key="1">
    <source>
        <dbReference type="ARBA" id="ARBA00004651"/>
    </source>
</evidence>
<keyword evidence="8" id="KW-0807">Transducer</keyword>
<accession>A0A1D1VJ33</accession>
<reference evidence="12 13" key="1">
    <citation type="journal article" date="2016" name="Nat. Commun.">
        <title>Extremotolerant tardigrade genome and improved radiotolerance of human cultured cells by tardigrade-unique protein.</title>
        <authorList>
            <person name="Hashimoto T."/>
            <person name="Horikawa D.D."/>
            <person name="Saito Y."/>
            <person name="Kuwahara H."/>
            <person name="Kozuka-Hata H."/>
            <person name="Shin-I T."/>
            <person name="Minakuchi Y."/>
            <person name="Ohishi K."/>
            <person name="Motoyama A."/>
            <person name="Aizu T."/>
            <person name="Enomoto A."/>
            <person name="Kondo K."/>
            <person name="Tanaka S."/>
            <person name="Hara Y."/>
            <person name="Koshikawa S."/>
            <person name="Sagara H."/>
            <person name="Miura T."/>
            <person name="Yokobori S."/>
            <person name="Miyagawa K."/>
            <person name="Suzuki Y."/>
            <person name="Kubo T."/>
            <person name="Oyama M."/>
            <person name="Kohara Y."/>
            <person name="Fujiyama A."/>
            <person name="Arakawa K."/>
            <person name="Katayama T."/>
            <person name="Toyoda A."/>
            <person name="Kunieda T."/>
        </authorList>
    </citation>
    <scope>NUCLEOTIDE SEQUENCE [LARGE SCALE GENOMIC DNA]</scope>
    <source>
        <strain evidence="12 13">YOKOZUNA-1</strain>
    </source>
</reference>
<evidence type="ECO:0000256" key="5">
    <source>
        <dbReference type="ARBA" id="ARBA00023040"/>
    </source>
</evidence>
<dbReference type="InterPro" id="IPR000276">
    <property type="entry name" value="GPCR_Rhodpsn"/>
</dbReference>
<feature type="transmembrane region" description="Helical" evidence="10">
    <location>
        <begin position="85"/>
        <end position="105"/>
    </location>
</feature>
<keyword evidence="2" id="KW-1003">Cell membrane</keyword>
<evidence type="ECO:0000256" key="7">
    <source>
        <dbReference type="ARBA" id="ARBA00023170"/>
    </source>
</evidence>
<dbReference type="GO" id="GO:0005886">
    <property type="term" value="C:plasma membrane"/>
    <property type="evidence" value="ECO:0007669"/>
    <property type="project" value="UniProtKB-SubCell"/>
</dbReference>
<comment type="subcellular location">
    <subcellularLocation>
        <location evidence="1">Cell membrane</location>
        <topology evidence="1">Multi-pass membrane protein</topology>
    </subcellularLocation>
</comment>
<evidence type="ECO:0000313" key="12">
    <source>
        <dbReference type="EMBL" id="GAV00806.1"/>
    </source>
</evidence>
<dbReference type="Pfam" id="PF00001">
    <property type="entry name" value="7tm_1"/>
    <property type="match status" value="1"/>
</dbReference>
<sequence>MIPVFIYAGLSPYPQIPDVCAIHWPGGEYVDGMQAFTLYCLVLGFAFPLVLIVAFYSMVVRRLGTLGPKTVNGQSDARKKSHRKVTVMVLAVVTAYLICWLPYWIAQVVLVYSNVLMHNEPVSSSASSRNISITEHCLRYHNTLNNVPPDDPEWDYRQSVVVHIMAFLQGLCYTNSAVNPLLYAMLSENFKKSFAAVCCARRGAMEHLAVPEPSVYQRSRNFAGSVRRKIMGDIDHDDDGYDEDDNADTILTDESARKGNSGASTSFLQVSSVTRNGSVRSTVSSRSPAASKRNGYKHAALPTKEHEDAL</sequence>
<evidence type="ECO:0000256" key="2">
    <source>
        <dbReference type="ARBA" id="ARBA00022475"/>
    </source>
</evidence>
<evidence type="ECO:0000256" key="8">
    <source>
        <dbReference type="ARBA" id="ARBA00023224"/>
    </source>
</evidence>
<dbReference type="PRINTS" id="PR00237">
    <property type="entry name" value="GPCRRHODOPSN"/>
</dbReference>
<dbReference type="InterPro" id="IPR017452">
    <property type="entry name" value="GPCR_Rhodpsn_7TM"/>
</dbReference>
<feature type="domain" description="G-protein coupled receptors family 1 profile" evidence="11">
    <location>
        <begin position="1"/>
        <end position="183"/>
    </location>
</feature>
<keyword evidence="13" id="KW-1185">Reference proteome</keyword>
<feature type="transmembrane region" description="Helical" evidence="10">
    <location>
        <begin position="36"/>
        <end position="59"/>
    </location>
</feature>
<gene>
    <name evidence="12" type="primary">RvY_11603-1</name>
    <name evidence="12" type="synonym">RvY_11603.1</name>
    <name evidence="12" type="ORF">RvY_11603</name>
</gene>
<feature type="compositionally biased region" description="Polar residues" evidence="9">
    <location>
        <begin position="261"/>
        <end position="288"/>
    </location>
</feature>
<dbReference type="GO" id="GO:0004930">
    <property type="term" value="F:G protein-coupled receptor activity"/>
    <property type="evidence" value="ECO:0007669"/>
    <property type="project" value="UniProtKB-KW"/>
</dbReference>
<dbReference type="PANTHER" id="PTHR24229">
    <property type="entry name" value="NEUROPEPTIDES RECEPTOR"/>
    <property type="match status" value="1"/>
</dbReference>